<dbReference type="InterPro" id="IPR004559">
    <property type="entry name" value="HemW-like"/>
</dbReference>
<dbReference type="SFLD" id="SFLDF00288">
    <property type="entry name" value="HemN-like__clustered_with_nucl"/>
    <property type="match status" value="1"/>
</dbReference>
<dbReference type="GO" id="GO:0005737">
    <property type="term" value="C:cytoplasm"/>
    <property type="evidence" value="ECO:0007669"/>
    <property type="project" value="InterPro"/>
</dbReference>
<protein>
    <submittedName>
        <fullName evidence="9">Unannotated protein</fullName>
    </submittedName>
</protein>
<organism evidence="9">
    <name type="scientific">freshwater metagenome</name>
    <dbReference type="NCBI Taxonomy" id="449393"/>
    <lineage>
        <taxon>unclassified sequences</taxon>
        <taxon>metagenomes</taxon>
        <taxon>ecological metagenomes</taxon>
    </lineage>
</organism>
<dbReference type="Gene3D" id="3.20.20.70">
    <property type="entry name" value="Aldolase class I"/>
    <property type="match status" value="1"/>
</dbReference>
<reference evidence="9" key="1">
    <citation type="submission" date="2020-05" db="EMBL/GenBank/DDBJ databases">
        <authorList>
            <person name="Chiriac C."/>
            <person name="Salcher M."/>
            <person name="Ghai R."/>
            <person name="Kavagutti S V."/>
        </authorList>
    </citation>
    <scope>NUCLEOTIDE SEQUENCE</scope>
</reference>
<evidence type="ECO:0000256" key="7">
    <source>
        <dbReference type="ARBA" id="ARBA00023186"/>
    </source>
</evidence>
<dbReference type="SMART" id="SM00729">
    <property type="entry name" value="Elp3"/>
    <property type="match status" value="1"/>
</dbReference>
<name>A0A6J6EZV7_9ZZZZ</name>
<evidence type="ECO:0000256" key="2">
    <source>
        <dbReference type="ARBA" id="ARBA00022617"/>
    </source>
</evidence>
<keyword evidence="2" id="KW-0349">Heme</keyword>
<dbReference type="InterPro" id="IPR013785">
    <property type="entry name" value="Aldolase_TIM"/>
</dbReference>
<dbReference type="InterPro" id="IPR006638">
    <property type="entry name" value="Elp3/MiaA/NifB-like_rSAM"/>
</dbReference>
<dbReference type="GO" id="GO:0046872">
    <property type="term" value="F:metal ion binding"/>
    <property type="evidence" value="ECO:0007669"/>
    <property type="project" value="UniProtKB-KW"/>
</dbReference>
<proteinExistence type="inferred from homology"/>
<dbReference type="GO" id="GO:0051539">
    <property type="term" value="F:4 iron, 4 sulfur cluster binding"/>
    <property type="evidence" value="ECO:0007669"/>
    <property type="project" value="InterPro"/>
</dbReference>
<dbReference type="InterPro" id="IPR058240">
    <property type="entry name" value="rSAM_sf"/>
</dbReference>
<comment type="similarity">
    <text evidence="1">Belongs to the anaerobic coproporphyrinogen-III oxidase family. HemW subfamily.</text>
</comment>
<keyword evidence="6" id="KW-0411">Iron-sulfur</keyword>
<dbReference type="EMBL" id="CAEZTG010000253">
    <property type="protein sequence ID" value="CAB4582071.1"/>
    <property type="molecule type" value="Genomic_DNA"/>
</dbReference>
<keyword evidence="3" id="KW-0949">S-adenosyl-L-methionine</keyword>
<dbReference type="PROSITE" id="PS51918">
    <property type="entry name" value="RADICAL_SAM"/>
    <property type="match status" value="1"/>
</dbReference>
<dbReference type="SFLD" id="SFLDS00029">
    <property type="entry name" value="Radical_SAM"/>
    <property type="match status" value="1"/>
</dbReference>
<accession>A0A6J6EZV7</accession>
<dbReference type="SFLD" id="SFLDG01065">
    <property type="entry name" value="anaerobic_coproporphyrinogen-I"/>
    <property type="match status" value="1"/>
</dbReference>
<dbReference type="Pfam" id="PF04055">
    <property type="entry name" value="Radical_SAM"/>
    <property type="match status" value="1"/>
</dbReference>
<evidence type="ECO:0000313" key="9">
    <source>
        <dbReference type="EMBL" id="CAB4582071.1"/>
    </source>
</evidence>
<dbReference type="SUPFAM" id="SSF102114">
    <property type="entry name" value="Radical SAM enzymes"/>
    <property type="match status" value="1"/>
</dbReference>
<dbReference type="AlphaFoldDB" id="A0A6J6EZV7"/>
<dbReference type="PANTHER" id="PTHR13932">
    <property type="entry name" value="COPROPORPHYRINIGEN III OXIDASE"/>
    <property type="match status" value="1"/>
</dbReference>
<dbReference type="InterPro" id="IPR007197">
    <property type="entry name" value="rSAM"/>
</dbReference>
<dbReference type="PANTHER" id="PTHR13932:SF5">
    <property type="entry name" value="RADICAL S-ADENOSYL METHIONINE DOMAIN-CONTAINING PROTEIN 1, MITOCHONDRIAL"/>
    <property type="match status" value="1"/>
</dbReference>
<dbReference type="InterPro" id="IPR034505">
    <property type="entry name" value="Coproporphyrinogen-III_oxidase"/>
</dbReference>
<dbReference type="SFLD" id="SFLDF00562">
    <property type="entry name" value="HemN-like__clustered_with_heat"/>
    <property type="match status" value="1"/>
</dbReference>
<gene>
    <name evidence="9" type="ORF">UFOPK1603_01859</name>
</gene>
<dbReference type="CDD" id="cd01335">
    <property type="entry name" value="Radical_SAM"/>
    <property type="match status" value="1"/>
</dbReference>
<evidence type="ECO:0000256" key="6">
    <source>
        <dbReference type="ARBA" id="ARBA00023014"/>
    </source>
</evidence>
<feature type="domain" description="Radical SAM core" evidence="8">
    <location>
        <begin position="1"/>
        <end position="229"/>
    </location>
</feature>
<keyword evidence="7" id="KW-0143">Chaperone</keyword>
<dbReference type="SFLD" id="SFLDG01082">
    <property type="entry name" value="B12-binding_domain_containing"/>
    <property type="match status" value="1"/>
</dbReference>
<keyword evidence="5" id="KW-0408">Iron</keyword>
<dbReference type="GO" id="GO:0004109">
    <property type="term" value="F:coproporphyrinogen oxidase activity"/>
    <property type="evidence" value="ECO:0007669"/>
    <property type="project" value="InterPro"/>
</dbReference>
<dbReference type="NCBIfam" id="TIGR00539">
    <property type="entry name" value="hemN_rel"/>
    <property type="match status" value="1"/>
</dbReference>
<evidence type="ECO:0000256" key="5">
    <source>
        <dbReference type="ARBA" id="ARBA00023004"/>
    </source>
</evidence>
<sequence length="356" mass="38950">MTEPFGVYLHIPFCSRRCDYCAFATWSDRHHLQDAYLDALSAEIAREVERGLPAATSVFVGGGTPSLVDPDRLARIVSSIPVTAGAEMTIECNPESVTDTHIASYVGAGVDRLSFGVQSLSAEVLVSLGRDHNPDTVTQAVALARAGGINRLNLDLIYGGAGETIADWQHTIEQVIALEPDHVSAYALTVEAGTPLADDPSRHPEDDDQADKYLLADSLLTSAGFINYEISNWSRPGQECAHNLLYWRQGNYRGFGCAAHSHQDGRRWWNVRTPDRYIELVASDDSVEASAEELDAPRQRIEGLQLSLRTREGVPRSSLSDADINLLDPLIVVTQDTITLTTEGRLLANEVAVRLR</sequence>
<keyword evidence="4" id="KW-0479">Metal-binding</keyword>
<evidence type="ECO:0000259" key="8">
    <source>
        <dbReference type="PROSITE" id="PS51918"/>
    </source>
</evidence>
<evidence type="ECO:0000256" key="4">
    <source>
        <dbReference type="ARBA" id="ARBA00022723"/>
    </source>
</evidence>
<dbReference type="GO" id="GO:0006779">
    <property type="term" value="P:porphyrin-containing compound biosynthetic process"/>
    <property type="evidence" value="ECO:0007669"/>
    <property type="project" value="InterPro"/>
</dbReference>
<evidence type="ECO:0000256" key="1">
    <source>
        <dbReference type="ARBA" id="ARBA00006100"/>
    </source>
</evidence>
<evidence type="ECO:0000256" key="3">
    <source>
        <dbReference type="ARBA" id="ARBA00022691"/>
    </source>
</evidence>